<accession>A0A1L8CSF4</accession>
<comment type="caution">
    <text evidence="1">The sequence shown here is derived from an EMBL/GenBank/DDBJ whole genome shotgun (WGS) entry which is preliminary data.</text>
</comment>
<reference evidence="2" key="1">
    <citation type="submission" date="2016-12" db="EMBL/GenBank/DDBJ databases">
        <title>Draft Genome Sequences od Carboxydothermus pertinax and islandicus, Hydrogenogenic Carboxydotrophic Bacteria.</title>
        <authorList>
            <person name="Fukuyama Y."/>
            <person name="Ohmae K."/>
            <person name="Yoneda Y."/>
            <person name="Yoshida T."/>
            <person name="Sako Y."/>
        </authorList>
    </citation>
    <scope>NUCLEOTIDE SEQUENCE [LARGE SCALE GENOMIC DNA]</scope>
    <source>
        <strain evidence="2">Ug1</strain>
    </source>
</reference>
<keyword evidence="2" id="KW-1185">Reference proteome</keyword>
<name>A0A1L8CSF4_9THEO</name>
<dbReference type="AlphaFoldDB" id="A0A1L8CSF4"/>
<evidence type="ECO:0000313" key="2">
    <source>
        <dbReference type="Proteomes" id="UP000187485"/>
    </source>
</evidence>
<sequence>MPQICYRDEVITYQVIRKKKKFGIIISPEGEVVVTAPFSVSDSFIEKVVKR</sequence>
<organism evidence="1 2">
    <name type="scientific">Carboxydothermus pertinax</name>
    <dbReference type="NCBI Taxonomy" id="870242"/>
    <lineage>
        <taxon>Bacteria</taxon>
        <taxon>Bacillati</taxon>
        <taxon>Bacillota</taxon>
        <taxon>Clostridia</taxon>
        <taxon>Thermoanaerobacterales</taxon>
        <taxon>Thermoanaerobacteraceae</taxon>
        <taxon>Carboxydothermus</taxon>
    </lineage>
</organism>
<dbReference type="STRING" id="870242.cpu_03660"/>
<dbReference type="Proteomes" id="UP000187485">
    <property type="component" value="Unassembled WGS sequence"/>
</dbReference>
<protein>
    <submittedName>
        <fullName evidence="1">Uncharacterized protein</fullName>
    </submittedName>
</protein>
<dbReference type="RefSeq" id="WP_159433963.1">
    <property type="nucleotide sequence ID" value="NZ_BDJK01000006.1"/>
</dbReference>
<gene>
    <name evidence="1" type="ORF">cpu_03660</name>
</gene>
<proteinExistence type="predicted"/>
<dbReference type="EMBL" id="BDJK01000006">
    <property type="protein sequence ID" value="GAV21856.1"/>
    <property type="molecule type" value="Genomic_DNA"/>
</dbReference>
<evidence type="ECO:0000313" key="1">
    <source>
        <dbReference type="EMBL" id="GAV21856.1"/>
    </source>
</evidence>